<proteinExistence type="predicted"/>
<gene>
    <name evidence="1" type="ORF">MRATA1EN22A_LOCUS18150</name>
</gene>
<sequence>MPFPPFAGPCLSVCSHALKLLYGGLCWLVVTNPEILTYRTLTYFFPIQHQMVFDGSSGQLSPHEGDMRILGPSTCEITISMQGSRVLMAGKREGKGEHEELGKEDLKNSIQIFFQEHK</sequence>
<dbReference type="EMBL" id="OX596113">
    <property type="protein sequence ID" value="CAN0415723.1"/>
    <property type="molecule type" value="Genomic_DNA"/>
</dbReference>
<reference evidence="1" key="1">
    <citation type="submission" date="2023-05" db="EMBL/GenBank/DDBJ databases">
        <authorList>
            <consortium name="ELIXIR-Norway"/>
        </authorList>
    </citation>
    <scope>NUCLEOTIDE SEQUENCE</scope>
</reference>
<feature type="non-terminal residue" evidence="1">
    <location>
        <position position="118"/>
    </location>
</feature>
<reference evidence="1" key="2">
    <citation type="submission" date="2025-03" db="EMBL/GenBank/DDBJ databases">
        <authorList>
            <consortium name="ELIXIR-Norway"/>
            <consortium name="Elixir Norway"/>
        </authorList>
    </citation>
    <scope>NUCLEOTIDE SEQUENCE</scope>
</reference>
<evidence type="ECO:0000313" key="2">
    <source>
        <dbReference type="Proteomes" id="UP001162501"/>
    </source>
</evidence>
<accession>A0AC59ZG47</accession>
<organism evidence="1 2">
    <name type="scientific">Rangifer tarandus platyrhynchus</name>
    <name type="common">Svalbard reindeer</name>
    <dbReference type="NCBI Taxonomy" id="3082113"/>
    <lineage>
        <taxon>Eukaryota</taxon>
        <taxon>Metazoa</taxon>
        <taxon>Chordata</taxon>
        <taxon>Craniata</taxon>
        <taxon>Vertebrata</taxon>
        <taxon>Euteleostomi</taxon>
        <taxon>Mammalia</taxon>
        <taxon>Eutheria</taxon>
        <taxon>Laurasiatheria</taxon>
        <taxon>Artiodactyla</taxon>
        <taxon>Ruminantia</taxon>
        <taxon>Pecora</taxon>
        <taxon>Cervidae</taxon>
        <taxon>Odocoileinae</taxon>
        <taxon>Rangifer</taxon>
    </lineage>
</organism>
<name>A0AC59ZG47_RANTA</name>
<evidence type="ECO:0000313" key="1">
    <source>
        <dbReference type="EMBL" id="CAN0415723.1"/>
    </source>
</evidence>
<dbReference type="Proteomes" id="UP001162501">
    <property type="component" value="Chromosome 29"/>
</dbReference>
<protein>
    <submittedName>
        <fullName evidence="1">Uncharacterized protein</fullName>
    </submittedName>
</protein>